<gene>
    <name evidence="1" type="ORF">NE695_12580</name>
</gene>
<organism evidence="1 2">
    <name type="scientific">Neglectibacter timonensis</name>
    <dbReference type="NCBI Taxonomy" id="1776382"/>
    <lineage>
        <taxon>Bacteria</taxon>
        <taxon>Bacillati</taxon>
        <taxon>Bacillota</taxon>
        <taxon>Clostridia</taxon>
        <taxon>Eubacteriales</taxon>
        <taxon>Oscillospiraceae</taxon>
        <taxon>Neglectibacter</taxon>
    </lineage>
</organism>
<accession>A0ABT1S1D6</accession>
<name>A0ABT1S1D6_9FIRM</name>
<reference evidence="1 2" key="1">
    <citation type="submission" date="2022-06" db="EMBL/GenBank/DDBJ databases">
        <title>Isolation of gut microbiota from human fecal samples.</title>
        <authorList>
            <person name="Pamer E.G."/>
            <person name="Barat B."/>
            <person name="Waligurski E."/>
            <person name="Medina S."/>
            <person name="Paddock L."/>
            <person name="Mostad J."/>
        </authorList>
    </citation>
    <scope>NUCLEOTIDE SEQUENCE [LARGE SCALE GENOMIC DNA]</scope>
    <source>
        <strain evidence="1 2">DFI.9.73</strain>
    </source>
</reference>
<evidence type="ECO:0000313" key="1">
    <source>
        <dbReference type="EMBL" id="MCQ4840745.1"/>
    </source>
</evidence>
<sequence length="116" mass="12383">MISGGQSYRRIAISRIHSQRDAGSRAHPADNGTADQYIGGQWNFPALVCAARQKSDCGVGGHSCSSHRSIINLVESSLVNFQILISRKQPGVMKSAHLIKGYDSIIGCGKPLGSMT</sequence>
<comment type="caution">
    <text evidence="1">The sequence shown here is derived from an EMBL/GenBank/DDBJ whole genome shotgun (WGS) entry which is preliminary data.</text>
</comment>
<keyword evidence="2" id="KW-1185">Reference proteome</keyword>
<protein>
    <submittedName>
        <fullName evidence="1">Uncharacterized protein</fullName>
    </submittedName>
</protein>
<proteinExistence type="predicted"/>
<evidence type="ECO:0000313" key="2">
    <source>
        <dbReference type="Proteomes" id="UP001524473"/>
    </source>
</evidence>
<dbReference type="Proteomes" id="UP001524473">
    <property type="component" value="Unassembled WGS sequence"/>
</dbReference>
<dbReference type="EMBL" id="JANFZH010000029">
    <property type="protein sequence ID" value="MCQ4840745.1"/>
    <property type="molecule type" value="Genomic_DNA"/>
</dbReference>